<accession>A0A9K3DRR6</accession>
<evidence type="ECO:0000313" key="2">
    <source>
        <dbReference type="Proteomes" id="UP000215914"/>
    </source>
</evidence>
<proteinExistence type="predicted"/>
<keyword evidence="2" id="KW-1185">Reference proteome</keyword>
<evidence type="ECO:0000313" key="1">
    <source>
        <dbReference type="EMBL" id="KAF5758931.1"/>
    </source>
</evidence>
<dbReference type="AlphaFoldDB" id="A0A9K3DRR6"/>
<organism evidence="1 2">
    <name type="scientific">Helianthus annuus</name>
    <name type="common">Common sunflower</name>
    <dbReference type="NCBI Taxonomy" id="4232"/>
    <lineage>
        <taxon>Eukaryota</taxon>
        <taxon>Viridiplantae</taxon>
        <taxon>Streptophyta</taxon>
        <taxon>Embryophyta</taxon>
        <taxon>Tracheophyta</taxon>
        <taxon>Spermatophyta</taxon>
        <taxon>Magnoliopsida</taxon>
        <taxon>eudicotyledons</taxon>
        <taxon>Gunneridae</taxon>
        <taxon>Pentapetalae</taxon>
        <taxon>asterids</taxon>
        <taxon>campanulids</taxon>
        <taxon>Asterales</taxon>
        <taxon>Asteraceae</taxon>
        <taxon>Asteroideae</taxon>
        <taxon>Heliantheae alliance</taxon>
        <taxon>Heliantheae</taxon>
        <taxon>Helianthus</taxon>
    </lineage>
</organism>
<reference evidence="1" key="2">
    <citation type="submission" date="2020-06" db="EMBL/GenBank/DDBJ databases">
        <title>Helianthus annuus Genome sequencing and assembly Release 2.</title>
        <authorList>
            <person name="Gouzy J."/>
            <person name="Langlade N."/>
            <person name="Munos S."/>
        </authorList>
    </citation>
    <scope>NUCLEOTIDE SEQUENCE</scope>
    <source>
        <tissue evidence="1">Leaves</tissue>
    </source>
</reference>
<reference evidence="1" key="1">
    <citation type="journal article" date="2017" name="Nature">
        <title>The sunflower genome provides insights into oil metabolism, flowering and Asterid evolution.</title>
        <authorList>
            <person name="Badouin H."/>
            <person name="Gouzy J."/>
            <person name="Grassa C.J."/>
            <person name="Murat F."/>
            <person name="Staton S.E."/>
            <person name="Cottret L."/>
            <person name="Lelandais-Briere C."/>
            <person name="Owens G.L."/>
            <person name="Carrere S."/>
            <person name="Mayjonade B."/>
            <person name="Legrand L."/>
            <person name="Gill N."/>
            <person name="Kane N.C."/>
            <person name="Bowers J.E."/>
            <person name="Hubner S."/>
            <person name="Bellec A."/>
            <person name="Berard A."/>
            <person name="Berges H."/>
            <person name="Blanchet N."/>
            <person name="Boniface M.C."/>
            <person name="Brunel D."/>
            <person name="Catrice O."/>
            <person name="Chaidir N."/>
            <person name="Claudel C."/>
            <person name="Donnadieu C."/>
            <person name="Faraut T."/>
            <person name="Fievet G."/>
            <person name="Helmstetter N."/>
            <person name="King M."/>
            <person name="Knapp S.J."/>
            <person name="Lai Z."/>
            <person name="Le Paslier M.C."/>
            <person name="Lippi Y."/>
            <person name="Lorenzon L."/>
            <person name="Mandel J.R."/>
            <person name="Marage G."/>
            <person name="Marchand G."/>
            <person name="Marquand E."/>
            <person name="Bret-Mestries E."/>
            <person name="Morien E."/>
            <person name="Nambeesan S."/>
            <person name="Nguyen T."/>
            <person name="Pegot-Espagnet P."/>
            <person name="Pouilly N."/>
            <person name="Raftis F."/>
            <person name="Sallet E."/>
            <person name="Schiex T."/>
            <person name="Thomas J."/>
            <person name="Vandecasteele C."/>
            <person name="Vares D."/>
            <person name="Vear F."/>
            <person name="Vautrin S."/>
            <person name="Crespi M."/>
            <person name="Mangin B."/>
            <person name="Burke J.M."/>
            <person name="Salse J."/>
            <person name="Munos S."/>
            <person name="Vincourt P."/>
            <person name="Rieseberg L.H."/>
            <person name="Langlade N.B."/>
        </authorList>
    </citation>
    <scope>NUCLEOTIDE SEQUENCE</scope>
    <source>
        <tissue evidence="1">Leaves</tissue>
    </source>
</reference>
<dbReference type="Proteomes" id="UP000215914">
    <property type="component" value="Unassembled WGS sequence"/>
</dbReference>
<protein>
    <submittedName>
        <fullName evidence="1">Uncharacterized protein</fullName>
    </submittedName>
</protein>
<comment type="caution">
    <text evidence="1">The sequence shown here is derived from an EMBL/GenBank/DDBJ whole genome shotgun (WGS) entry which is preliminary data.</text>
</comment>
<sequence length="86" mass="10245">MFSVSDVYKCFLRSIQCSRFQSALPTPTAPKQTLKFIFYLFHKCIVLNKMKKECYFRYLVRHVIDIEPHIPVPIMNINHAIKDRLI</sequence>
<name>A0A9K3DRR6_HELAN</name>
<dbReference type="EMBL" id="MNCJ02000331">
    <property type="protein sequence ID" value="KAF5758931.1"/>
    <property type="molecule type" value="Genomic_DNA"/>
</dbReference>
<dbReference type="Gramene" id="mRNA:HanXRQr2_Chr16g0735151">
    <property type="protein sequence ID" value="CDS:HanXRQr2_Chr16g0735151.1"/>
    <property type="gene ID" value="HanXRQr2_Chr16g0735151"/>
</dbReference>
<gene>
    <name evidence="1" type="ORF">HanXRQr2_Chr16g0735151</name>
</gene>